<evidence type="ECO:0000313" key="3">
    <source>
        <dbReference type="RefSeq" id="XP_022132273.1"/>
    </source>
</evidence>
<dbReference type="OrthoDB" id="772197at2759"/>
<dbReference type="Proteomes" id="UP000504603">
    <property type="component" value="Unplaced"/>
</dbReference>
<proteinExistence type="predicted"/>
<dbReference type="GeneID" id="111005168"/>
<sequence length="693" mass="80775">MASPIQLLFSVVLVMGSPLNQFSLWVSLSSLFLSLFTFFFRALDGGKKLDMEMENSGDSRLPEEEEEEEEPAGGRPPISDEEESNDFVFSFKFRSYEEFSKTNREDFGSEGFNSLSNRYEFLPEKSTSFFVIPSFKVEVLNSCSSNQIPGTGDFPVEEFPGKIPESESIGEEITESSVYGGEEGFSGKVSEEEITQSSANGNEEFPGKVSEEEITECSANGKEEFSGKISESKPVEDEITEKQRKVEQRVEEEEEEEEEDFTGSDSDSDSGFDFHVGGYEPDEEINEEAERGGGGERTEESDELNGLETEWEHQELIEQLKMELKKVRARGLPTIFEESESPKIMEELKPWKIDDKFQHGDLMEELHKFYRTYRERMRKLDILNYQKMYAMGVLQSKDPLKSFCSNSKSSSPSITSLLSQNLRLYRQKKSQVDPMKNFIREVHCDLEMVYVGQMCLSWEFIQWQYEKALDLWESEPHGLHHYNEVAGEFQQFQVLLQRFLENEAFEGPRVENYVKHRCVARHLLQVPVIREDKMRDRRKARRVIDHENEAITSDMLVEILQESIRIIWQFIRSDKDQATLKRSKKFQVELQDPVDEQLLMEIQADLHKKERKLKEIVRSGHCILKRLQRNEEEETEGDLCFFCEVDMKLVGRVLRMSRITTDQLVWCRNKLSRINFLNRRKIRVEPSFFLFPC</sequence>
<dbReference type="Pfam" id="PF07891">
    <property type="entry name" value="DUF1666"/>
    <property type="match status" value="1"/>
</dbReference>
<dbReference type="InterPro" id="IPR012870">
    <property type="entry name" value="DUF1666"/>
</dbReference>
<feature type="compositionally biased region" description="Basic and acidic residues" evidence="1">
    <location>
        <begin position="221"/>
        <end position="249"/>
    </location>
</feature>
<dbReference type="PANTHER" id="PTHR46741:SF2">
    <property type="entry name" value="RIBOSOMAL PROTEIN L34AE"/>
    <property type="match status" value="1"/>
</dbReference>
<keyword evidence="2" id="KW-1185">Reference proteome</keyword>
<dbReference type="AlphaFoldDB" id="A0A6J1BVT2"/>
<name>A0A6J1BVT2_MOMCH</name>
<organism evidence="2 3">
    <name type="scientific">Momordica charantia</name>
    <name type="common">Bitter gourd</name>
    <name type="synonym">Balsam pear</name>
    <dbReference type="NCBI Taxonomy" id="3673"/>
    <lineage>
        <taxon>Eukaryota</taxon>
        <taxon>Viridiplantae</taxon>
        <taxon>Streptophyta</taxon>
        <taxon>Embryophyta</taxon>
        <taxon>Tracheophyta</taxon>
        <taxon>Spermatophyta</taxon>
        <taxon>Magnoliopsida</taxon>
        <taxon>eudicotyledons</taxon>
        <taxon>Gunneridae</taxon>
        <taxon>Pentapetalae</taxon>
        <taxon>rosids</taxon>
        <taxon>fabids</taxon>
        <taxon>Cucurbitales</taxon>
        <taxon>Cucurbitaceae</taxon>
        <taxon>Momordiceae</taxon>
        <taxon>Momordica</taxon>
    </lineage>
</organism>
<accession>A0A6J1BVT2</accession>
<dbReference type="KEGG" id="mcha:111005168"/>
<feature type="region of interest" description="Disordered" evidence="1">
    <location>
        <begin position="51"/>
        <end position="82"/>
    </location>
</feature>
<protein>
    <submittedName>
        <fullName evidence="3">Uncharacterized protein LOC111005168</fullName>
    </submittedName>
</protein>
<evidence type="ECO:0000256" key="1">
    <source>
        <dbReference type="SAM" id="MobiDB-lite"/>
    </source>
</evidence>
<evidence type="ECO:0000313" key="2">
    <source>
        <dbReference type="Proteomes" id="UP000504603"/>
    </source>
</evidence>
<feature type="compositionally biased region" description="Acidic residues" evidence="1">
    <location>
        <begin position="250"/>
        <end position="270"/>
    </location>
</feature>
<reference evidence="3" key="1">
    <citation type="submission" date="2025-08" db="UniProtKB">
        <authorList>
            <consortium name="RefSeq"/>
        </authorList>
    </citation>
    <scope>IDENTIFICATION</scope>
</reference>
<feature type="compositionally biased region" description="Basic and acidic residues" evidence="1">
    <location>
        <begin position="288"/>
        <end position="298"/>
    </location>
</feature>
<dbReference type="PANTHER" id="PTHR46741">
    <property type="entry name" value="OS09G0413600 PROTEIN"/>
    <property type="match status" value="1"/>
</dbReference>
<feature type="region of interest" description="Disordered" evidence="1">
    <location>
        <begin position="151"/>
        <end position="307"/>
    </location>
</feature>
<dbReference type="RefSeq" id="XP_022132273.1">
    <property type="nucleotide sequence ID" value="XM_022276581.1"/>
</dbReference>
<gene>
    <name evidence="3" type="primary">LOC111005168</name>
</gene>